<accession>A0A2B4SXN1</accession>
<evidence type="ECO:0000256" key="5">
    <source>
        <dbReference type="SAM" id="Phobius"/>
    </source>
</evidence>
<evidence type="ECO:0000256" key="4">
    <source>
        <dbReference type="ARBA" id="ARBA00023136"/>
    </source>
</evidence>
<dbReference type="GO" id="GO:0005886">
    <property type="term" value="C:plasma membrane"/>
    <property type="evidence" value="ECO:0007669"/>
    <property type="project" value="TreeGrafter"/>
</dbReference>
<dbReference type="AlphaFoldDB" id="A0A2B4SXN1"/>
<dbReference type="Gene3D" id="1.20.1070.10">
    <property type="entry name" value="Rhodopsin 7-helix transmembrane proteins"/>
    <property type="match status" value="1"/>
</dbReference>
<dbReference type="PROSITE" id="PS50261">
    <property type="entry name" value="G_PROTEIN_RECEP_F2_4"/>
    <property type="match status" value="1"/>
</dbReference>
<dbReference type="InterPro" id="IPR000832">
    <property type="entry name" value="GPCR_2_secretin-like"/>
</dbReference>
<evidence type="ECO:0000313" key="8">
    <source>
        <dbReference type="Proteomes" id="UP000225706"/>
    </source>
</evidence>
<gene>
    <name evidence="7" type="primary">GPR157</name>
    <name evidence="7" type="ORF">AWC38_SpisGene465</name>
</gene>
<evidence type="ECO:0000256" key="2">
    <source>
        <dbReference type="ARBA" id="ARBA00022692"/>
    </source>
</evidence>
<dbReference type="GO" id="GO:0007189">
    <property type="term" value="P:adenylate cyclase-activating G protein-coupled receptor signaling pathway"/>
    <property type="evidence" value="ECO:0007669"/>
    <property type="project" value="TreeGrafter"/>
</dbReference>
<evidence type="ECO:0000259" key="6">
    <source>
        <dbReference type="PROSITE" id="PS50261"/>
    </source>
</evidence>
<reference evidence="8" key="1">
    <citation type="journal article" date="2017" name="bioRxiv">
        <title>Comparative analysis of the genomes of Stylophora pistillata and Acropora digitifera provides evidence for extensive differences between species of corals.</title>
        <authorList>
            <person name="Voolstra C.R."/>
            <person name="Li Y."/>
            <person name="Liew Y.J."/>
            <person name="Baumgarten S."/>
            <person name="Zoccola D."/>
            <person name="Flot J.-F."/>
            <person name="Tambutte S."/>
            <person name="Allemand D."/>
            <person name="Aranda M."/>
        </authorList>
    </citation>
    <scope>NUCLEOTIDE SEQUENCE [LARGE SCALE GENOMIC DNA]</scope>
</reference>
<name>A0A2B4SXN1_STYPI</name>
<dbReference type="GO" id="GO:0004930">
    <property type="term" value="F:G protein-coupled receptor activity"/>
    <property type="evidence" value="ECO:0007669"/>
    <property type="project" value="InterPro"/>
</dbReference>
<protein>
    <submittedName>
        <fullName evidence="7">Putative G-protein coupled receptor 157</fullName>
    </submittedName>
</protein>
<dbReference type="InterPro" id="IPR017981">
    <property type="entry name" value="GPCR_2-like_7TM"/>
</dbReference>
<dbReference type="OrthoDB" id="100006at2759"/>
<dbReference type="STRING" id="50429.A0A2B4SXN1"/>
<keyword evidence="8" id="KW-1185">Reference proteome</keyword>
<comment type="caution">
    <text evidence="7">The sequence shown here is derived from an EMBL/GenBank/DDBJ whole genome shotgun (WGS) entry which is preliminary data.</text>
</comment>
<dbReference type="Pfam" id="PF00002">
    <property type="entry name" value="7tm_2"/>
    <property type="match status" value="1"/>
</dbReference>
<dbReference type="SUPFAM" id="SSF81321">
    <property type="entry name" value="Family A G protein-coupled receptor-like"/>
    <property type="match status" value="1"/>
</dbReference>
<keyword evidence="3 5" id="KW-1133">Transmembrane helix</keyword>
<comment type="subcellular location">
    <subcellularLocation>
        <location evidence="1">Membrane</location>
        <topology evidence="1">Multi-pass membrane protein</topology>
    </subcellularLocation>
</comment>
<feature type="domain" description="G-protein coupled receptors family 2 profile 2" evidence="6">
    <location>
        <begin position="1"/>
        <end position="183"/>
    </location>
</feature>
<dbReference type="PANTHER" id="PTHR23112">
    <property type="entry name" value="G PROTEIN-COUPLED RECEPTOR 157-RELATED"/>
    <property type="match status" value="1"/>
</dbReference>
<dbReference type="GO" id="GO:0007166">
    <property type="term" value="P:cell surface receptor signaling pathway"/>
    <property type="evidence" value="ECO:0007669"/>
    <property type="project" value="InterPro"/>
</dbReference>
<evidence type="ECO:0000256" key="1">
    <source>
        <dbReference type="ARBA" id="ARBA00004141"/>
    </source>
</evidence>
<dbReference type="PANTHER" id="PTHR23112:SF47">
    <property type="entry name" value="G-PROTEIN COUPLED RECEPTOR 157"/>
    <property type="match status" value="1"/>
</dbReference>
<sequence>MALYLYISVCWKNSRLAERSLYLFHVCGWGIPAVFVGVAASTHKLGDNGNKVSAGWCWISIKLSWLEQVEWMLLAGKLWEIMAFCAIVVLYALVKRNMKKELHEKNRVLTESTVVQAQKAERKLICVPLLFVFLRVWGTIRFLLMIVCAKNPDYESPVWLLILQGIGDNAPGFANFLLFCFFTEKCLGKFRRCFQSCTMCFDSRSPIGLNCSNSLQASYSCDVTIGQPIINQHSMNKETDCLKGHHNTSVDYSSMNC</sequence>
<feature type="transmembrane region" description="Helical" evidence="5">
    <location>
        <begin position="158"/>
        <end position="182"/>
    </location>
</feature>
<evidence type="ECO:0000313" key="7">
    <source>
        <dbReference type="EMBL" id="PFX34661.1"/>
    </source>
</evidence>
<dbReference type="Proteomes" id="UP000225706">
    <property type="component" value="Unassembled WGS sequence"/>
</dbReference>
<proteinExistence type="predicted"/>
<evidence type="ECO:0000256" key="3">
    <source>
        <dbReference type="ARBA" id="ARBA00022989"/>
    </source>
</evidence>
<keyword evidence="7" id="KW-0675">Receptor</keyword>
<keyword evidence="4 5" id="KW-0472">Membrane</keyword>
<keyword evidence="2 5" id="KW-0812">Transmembrane</keyword>
<feature type="transmembrane region" description="Helical" evidence="5">
    <location>
        <begin position="124"/>
        <end position="146"/>
    </location>
</feature>
<feature type="transmembrane region" description="Helical" evidence="5">
    <location>
        <begin position="71"/>
        <end position="94"/>
    </location>
</feature>
<organism evidence="7 8">
    <name type="scientific">Stylophora pistillata</name>
    <name type="common">Smooth cauliflower coral</name>
    <dbReference type="NCBI Taxonomy" id="50429"/>
    <lineage>
        <taxon>Eukaryota</taxon>
        <taxon>Metazoa</taxon>
        <taxon>Cnidaria</taxon>
        <taxon>Anthozoa</taxon>
        <taxon>Hexacorallia</taxon>
        <taxon>Scleractinia</taxon>
        <taxon>Astrocoeniina</taxon>
        <taxon>Pocilloporidae</taxon>
        <taxon>Stylophora</taxon>
    </lineage>
</organism>
<feature type="transmembrane region" description="Helical" evidence="5">
    <location>
        <begin position="21"/>
        <end position="40"/>
    </location>
</feature>
<dbReference type="EMBL" id="LSMT01000003">
    <property type="protein sequence ID" value="PFX34661.1"/>
    <property type="molecule type" value="Genomic_DNA"/>
</dbReference>